<comment type="caution">
    <text evidence="2">The sequence shown here is derived from an EMBL/GenBank/DDBJ whole genome shotgun (WGS) entry which is preliminary data.</text>
</comment>
<proteinExistence type="predicted"/>
<name>A0A250XPQ0_9CHLO</name>
<feature type="compositionally biased region" description="Low complexity" evidence="1">
    <location>
        <begin position="271"/>
        <end position="289"/>
    </location>
</feature>
<gene>
    <name evidence="2" type="ORF">CEUSTIGMA_g12404.t1</name>
</gene>
<organism evidence="2 3">
    <name type="scientific">Chlamydomonas eustigma</name>
    <dbReference type="NCBI Taxonomy" id="1157962"/>
    <lineage>
        <taxon>Eukaryota</taxon>
        <taxon>Viridiplantae</taxon>
        <taxon>Chlorophyta</taxon>
        <taxon>core chlorophytes</taxon>
        <taxon>Chlorophyceae</taxon>
        <taxon>CS clade</taxon>
        <taxon>Chlamydomonadales</taxon>
        <taxon>Chlamydomonadaceae</taxon>
        <taxon>Chlamydomonas</taxon>
    </lineage>
</organism>
<feature type="compositionally biased region" description="Low complexity" evidence="1">
    <location>
        <begin position="181"/>
        <end position="191"/>
    </location>
</feature>
<feature type="compositionally biased region" description="Polar residues" evidence="1">
    <location>
        <begin position="705"/>
        <end position="729"/>
    </location>
</feature>
<feature type="region of interest" description="Disordered" evidence="1">
    <location>
        <begin position="482"/>
        <end position="503"/>
    </location>
</feature>
<dbReference type="EMBL" id="BEGY01000144">
    <property type="protein sequence ID" value="GAX84983.1"/>
    <property type="molecule type" value="Genomic_DNA"/>
</dbReference>
<dbReference type="Proteomes" id="UP000232323">
    <property type="component" value="Unassembled WGS sequence"/>
</dbReference>
<feature type="compositionally biased region" description="Basic and acidic residues" evidence="1">
    <location>
        <begin position="411"/>
        <end position="429"/>
    </location>
</feature>
<feature type="region of interest" description="Disordered" evidence="1">
    <location>
        <begin position="181"/>
        <end position="300"/>
    </location>
</feature>
<sequence length="729" mass="77665">MHKVRTTLCAGRKNMTSSMHSSKSTLDKLSVGLDVGTVRSVQSTQQVTTNHLWRPSTSLSVPQKMQHPIPTLQQLAANPSSDELLKLLRKGLSSPLVANLHSSHSARISEYRKNFSTGHEVLNTTQVFMSGSSHRGKEAGLTSTPKPERTAINTLSHATPMTAVITTPSSALVADGKLGQTATSATPATPTIEARTSFSRQGGPPAGLRPSTGLRPTPSLASWQSHRVSSSKSTMDQQPTLLQRDTKPAVGPHKASPYKPGSLLSPEFLTSNSQYRHPSSSSRSGSRPSTADPITHTLSGPQICHASSILKQATQFKEYQGVQKPLSRGQPMQGSNAHVQTIGTNIDGGIARPSSASATGLSPIAPISGRPRLQAMLADSSALVQKCKTSSAQAQSHSHQLQQESIFIKDSQSRVEADGKECNEGHLEDVPTSVSHHQASKPAAVVTPSSQSSALTPYASSSGLDDYKDVQPEAMHLSAVRVGADSTSGSRPSSVSSRPCSATSNYSMQNHAVGHTGRHMHAGTLQTSGRTWRKDAGALGTVYEEEDVDSVDLAILRIRRDHSKDDEAVSIDIVNDVVSEGPPSSQAHVLKTVEADTLPGRKVPQTYVRHQKIGHVYKEGPLASSFKLTGRGGEGGANSQKPSRFKTSSVLQQAAPMVLNLEDLTCSTPEVLEQELGRMSLDELLQLDSKVSIAAATNDRGRMRSSANSGRMRSSTNSGRMRTSTKVTD</sequence>
<feature type="compositionally biased region" description="Low complexity" evidence="1">
    <location>
        <begin position="486"/>
        <end position="503"/>
    </location>
</feature>
<feature type="compositionally biased region" description="Low complexity" evidence="1">
    <location>
        <begin position="390"/>
        <end position="405"/>
    </location>
</feature>
<feature type="region of interest" description="Disordered" evidence="1">
    <location>
        <begin position="389"/>
        <end position="460"/>
    </location>
</feature>
<dbReference type="OrthoDB" id="548666at2759"/>
<evidence type="ECO:0000313" key="2">
    <source>
        <dbReference type="EMBL" id="GAX84983.1"/>
    </source>
</evidence>
<feature type="region of interest" description="Disordered" evidence="1">
    <location>
        <begin position="129"/>
        <end position="148"/>
    </location>
</feature>
<keyword evidence="3" id="KW-1185">Reference proteome</keyword>
<feature type="region of interest" description="Disordered" evidence="1">
    <location>
        <begin position="695"/>
        <end position="729"/>
    </location>
</feature>
<dbReference type="AlphaFoldDB" id="A0A250XPQ0"/>
<accession>A0A250XPQ0</accession>
<feature type="compositionally biased region" description="Polar residues" evidence="1">
    <location>
        <begin position="219"/>
        <end position="243"/>
    </location>
</feature>
<protein>
    <submittedName>
        <fullName evidence="2">Uncharacterized protein</fullName>
    </submittedName>
</protein>
<reference evidence="2 3" key="1">
    <citation type="submission" date="2017-08" db="EMBL/GenBank/DDBJ databases">
        <title>Acidophilic green algal genome provides insights into adaptation to an acidic environment.</title>
        <authorList>
            <person name="Hirooka S."/>
            <person name="Hirose Y."/>
            <person name="Kanesaki Y."/>
            <person name="Higuchi S."/>
            <person name="Fujiwara T."/>
            <person name="Onuma R."/>
            <person name="Era A."/>
            <person name="Ohbayashi R."/>
            <person name="Uzuka A."/>
            <person name="Nozaki H."/>
            <person name="Yoshikawa H."/>
            <person name="Miyagishima S.Y."/>
        </authorList>
    </citation>
    <scope>NUCLEOTIDE SEQUENCE [LARGE SCALE GENOMIC DNA]</scope>
    <source>
        <strain evidence="2 3">NIES-2499</strain>
    </source>
</reference>
<evidence type="ECO:0000313" key="3">
    <source>
        <dbReference type="Proteomes" id="UP000232323"/>
    </source>
</evidence>
<evidence type="ECO:0000256" key="1">
    <source>
        <dbReference type="SAM" id="MobiDB-lite"/>
    </source>
</evidence>
<feature type="compositionally biased region" description="Polar residues" evidence="1">
    <location>
        <begin position="447"/>
        <end position="460"/>
    </location>
</feature>